<dbReference type="EMBL" id="JAYMYQ010000001">
    <property type="protein sequence ID" value="KAK7361216.1"/>
    <property type="molecule type" value="Genomic_DNA"/>
</dbReference>
<keyword evidence="2" id="KW-1185">Reference proteome</keyword>
<organism evidence="1 2">
    <name type="scientific">Canavalia gladiata</name>
    <name type="common">Sword bean</name>
    <name type="synonym">Dolichos gladiatus</name>
    <dbReference type="NCBI Taxonomy" id="3824"/>
    <lineage>
        <taxon>Eukaryota</taxon>
        <taxon>Viridiplantae</taxon>
        <taxon>Streptophyta</taxon>
        <taxon>Embryophyta</taxon>
        <taxon>Tracheophyta</taxon>
        <taxon>Spermatophyta</taxon>
        <taxon>Magnoliopsida</taxon>
        <taxon>eudicotyledons</taxon>
        <taxon>Gunneridae</taxon>
        <taxon>Pentapetalae</taxon>
        <taxon>rosids</taxon>
        <taxon>fabids</taxon>
        <taxon>Fabales</taxon>
        <taxon>Fabaceae</taxon>
        <taxon>Papilionoideae</taxon>
        <taxon>50 kb inversion clade</taxon>
        <taxon>NPAAA clade</taxon>
        <taxon>indigoferoid/millettioid clade</taxon>
        <taxon>Phaseoleae</taxon>
        <taxon>Canavalia</taxon>
    </lineage>
</organism>
<gene>
    <name evidence="1" type="ORF">VNO77_03264</name>
</gene>
<name>A0AAN9MV68_CANGL</name>
<accession>A0AAN9MV68</accession>
<reference evidence="1 2" key="1">
    <citation type="submission" date="2024-01" db="EMBL/GenBank/DDBJ databases">
        <title>The genomes of 5 underutilized Papilionoideae crops provide insights into root nodulation and disease resistanc.</title>
        <authorList>
            <person name="Jiang F."/>
        </authorList>
    </citation>
    <scope>NUCLEOTIDE SEQUENCE [LARGE SCALE GENOMIC DNA]</scope>
    <source>
        <strain evidence="1">LVBAO_FW01</strain>
        <tissue evidence="1">Leaves</tissue>
    </source>
</reference>
<proteinExistence type="predicted"/>
<evidence type="ECO:0000313" key="1">
    <source>
        <dbReference type="EMBL" id="KAK7361216.1"/>
    </source>
</evidence>
<protein>
    <submittedName>
        <fullName evidence="1">Uncharacterized protein</fullName>
    </submittedName>
</protein>
<dbReference type="AlphaFoldDB" id="A0AAN9MV68"/>
<evidence type="ECO:0000313" key="2">
    <source>
        <dbReference type="Proteomes" id="UP001367508"/>
    </source>
</evidence>
<dbReference type="Proteomes" id="UP001367508">
    <property type="component" value="Unassembled WGS sequence"/>
</dbReference>
<comment type="caution">
    <text evidence="1">The sequence shown here is derived from an EMBL/GenBank/DDBJ whole genome shotgun (WGS) entry which is preliminary data.</text>
</comment>
<sequence>MVEARSVRARKRSWPLHRMNAWVMLQIGKSPVIVGYHIRVPSKLELGVVIEGENERKPTKKDWLRVLQH</sequence>